<keyword evidence="1" id="KW-0560">Oxidoreductase</keyword>
<protein>
    <submittedName>
        <fullName evidence="1">Phytoene dehydrogenase</fullName>
        <ecNumber evidence="1">1.14.99.-</ecNumber>
    </submittedName>
</protein>
<proteinExistence type="predicted"/>
<organism evidence="1 2">
    <name type="scientific">Arcticibacter svalbardensis MN12-7</name>
    <dbReference type="NCBI Taxonomy" id="1150600"/>
    <lineage>
        <taxon>Bacteria</taxon>
        <taxon>Pseudomonadati</taxon>
        <taxon>Bacteroidota</taxon>
        <taxon>Sphingobacteriia</taxon>
        <taxon>Sphingobacteriales</taxon>
        <taxon>Sphingobacteriaceae</taxon>
        <taxon>Arcticibacter</taxon>
    </lineage>
</organism>
<dbReference type="AlphaFoldDB" id="R9GSH2"/>
<dbReference type="GO" id="GO:0016491">
    <property type="term" value="F:oxidoreductase activity"/>
    <property type="evidence" value="ECO:0007669"/>
    <property type="project" value="UniProtKB-KW"/>
</dbReference>
<reference evidence="1 2" key="1">
    <citation type="journal article" date="2013" name="Genome Announc.">
        <title>Draft Genome Sequence of Arcticibacter svalbardensis Strain MN12-7T, a Member of the Family Sphingobacteriaceae Isolated from an Arctic Soil Sample.</title>
        <authorList>
            <person name="Shivaji S."/>
            <person name="Ara S."/>
            <person name="Prasad S."/>
            <person name="Manasa B.P."/>
            <person name="Begum Z."/>
            <person name="Singh A."/>
            <person name="Kumar Pinnaka A."/>
        </authorList>
    </citation>
    <scope>NUCLEOTIDE SEQUENCE [LARGE SCALE GENOMIC DNA]</scope>
    <source>
        <strain evidence="1 2">MN12-7</strain>
    </source>
</reference>
<dbReference type="EMBL" id="AQPN01000079">
    <property type="protein sequence ID" value="EOR94633.1"/>
    <property type="molecule type" value="Genomic_DNA"/>
</dbReference>
<gene>
    <name evidence="1" type="ORF">ADIARSV_2231</name>
</gene>
<dbReference type="PANTHER" id="PTHR43734:SF1">
    <property type="entry name" value="PHYTOENE DESATURASE"/>
    <property type="match status" value="1"/>
</dbReference>
<dbReference type="EC" id="1.14.99.-" evidence="1"/>
<dbReference type="Proteomes" id="UP000014174">
    <property type="component" value="Unassembled WGS sequence"/>
</dbReference>
<accession>R9GSH2</accession>
<dbReference type="RefSeq" id="WP_016195465.1">
    <property type="nucleotide sequence ID" value="NZ_AQPN01000079.1"/>
</dbReference>
<name>R9GSH2_9SPHI</name>
<dbReference type="eggNOG" id="COG1233">
    <property type="taxonomic scope" value="Bacteria"/>
</dbReference>
<evidence type="ECO:0000313" key="2">
    <source>
        <dbReference type="Proteomes" id="UP000014174"/>
    </source>
</evidence>
<dbReference type="PATRIC" id="fig|1150600.3.peg.2205"/>
<dbReference type="PANTHER" id="PTHR43734">
    <property type="entry name" value="PHYTOENE DESATURASE"/>
    <property type="match status" value="1"/>
</dbReference>
<evidence type="ECO:0000313" key="1">
    <source>
        <dbReference type="EMBL" id="EOR94633.1"/>
    </source>
</evidence>
<comment type="caution">
    <text evidence="1">The sequence shown here is derived from an EMBL/GenBank/DDBJ whole genome shotgun (WGS) entry which is preliminary data.</text>
</comment>
<dbReference type="STRING" id="1150600.ADIARSV_2231"/>
<keyword evidence="2" id="KW-1185">Reference proteome</keyword>
<sequence length="141" mass="15574">MCCASKTDDTIIPENGENLFFLIPVAPGLTDTEAIREQYFDLIMDRFEEITGQSIRDSIVVKRSYAISDFEKDYHSFKGNAYGLANTLAQTAFLKPKLKSKKVKNLFYTGQLTVPGPGVPPAIISGQVVAKEAILLLKSQL</sequence>